<proteinExistence type="predicted"/>
<feature type="domain" description="Acyl-CoA thioesterase-like N-terminal HotDog" evidence="1">
    <location>
        <begin position="49"/>
        <end position="133"/>
    </location>
</feature>
<feature type="domain" description="Acyl-CoA thioesterase-like C-terminal" evidence="2">
    <location>
        <begin position="160"/>
        <end position="296"/>
    </location>
</feature>
<accession>A0A0E9NQY3</accession>
<sequence length="314" mass="35068">MSLFKWNVNSLQTPRQLQPREMPSFDEVIAVHPISSSSGLTTFSAHLSTNWTIGNAPLGGYLVAIVLNALKTHNVSVTGDKHKDCFHINVTFLNKPDAGRDVEITVKDVKRGRTYAVCSVEMWQEKRHILTTLSTHSSFSAEKGPTYPQHSLAPFTLFKDCHPITTTLGPVKRPAIDNIEICVDPAIEELKRTERLQWIRLVNEPSRPIDEPVVAMFADCLSVPPPYLHGQLGEGKVAWFPTLTLEIQFRAPTSLDPQWIHIHYIAKMVKNGRFDIDVEVRDEKGEVLALSRHLCTIVDAGKVGHAEGKVTAKI</sequence>
<evidence type="ECO:0000259" key="2">
    <source>
        <dbReference type="Pfam" id="PF20789"/>
    </source>
</evidence>
<reference evidence="3 4" key="3">
    <citation type="journal article" date="2015" name="Genome Announc.">
        <title>Draft Genome Sequence of the Archiascomycetous Yeast Saitoella complicata.</title>
        <authorList>
            <person name="Yamauchi K."/>
            <person name="Kondo S."/>
            <person name="Hamamoto M."/>
            <person name="Takahashi Y."/>
            <person name="Ogura Y."/>
            <person name="Hayashi T."/>
            <person name="Nishida H."/>
        </authorList>
    </citation>
    <scope>NUCLEOTIDE SEQUENCE [LARGE SCALE GENOMIC DNA]</scope>
    <source>
        <strain evidence="3 4">NRRL Y-17804</strain>
    </source>
</reference>
<evidence type="ECO:0000313" key="4">
    <source>
        <dbReference type="Proteomes" id="UP000033140"/>
    </source>
</evidence>
<evidence type="ECO:0000259" key="1">
    <source>
        <dbReference type="Pfam" id="PF13622"/>
    </source>
</evidence>
<dbReference type="InterPro" id="IPR049449">
    <property type="entry name" value="TesB_ACOT8-like_N"/>
</dbReference>
<dbReference type="OMA" id="LVDMFPM"/>
<dbReference type="SUPFAM" id="SSF54637">
    <property type="entry name" value="Thioesterase/thiol ester dehydrase-isomerase"/>
    <property type="match status" value="2"/>
</dbReference>
<keyword evidence="4" id="KW-1185">Reference proteome</keyword>
<reference evidence="3 4" key="1">
    <citation type="journal article" date="2011" name="J. Gen. Appl. Microbiol.">
        <title>Draft genome sequencing of the enigmatic yeast Saitoella complicata.</title>
        <authorList>
            <person name="Nishida H."/>
            <person name="Hamamoto M."/>
            <person name="Sugiyama J."/>
        </authorList>
    </citation>
    <scope>NUCLEOTIDE SEQUENCE [LARGE SCALE GENOMIC DNA]</scope>
    <source>
        <strain evidence="3 4">NRRL Y-17804</strain>
    </source>
</reference>
<dbReference type="AlphaFoldDB" id="A0A0E9NQY3"/>
<protein>
    <recommendedName>
        <fullName evidence="5">Thioesterase domain-containing protein</fullName>
    </recommendedName>
</protein>
<organism evidence="3 4">
    <name type="scientific">Saitoella complicata (strain BCRC 22490 / CBS 7301 / JCM 7358 / NBRC 10748 / NRRL Y-17804)</name>
    <dbReference type="NCBI Taxonomy" id="698492"/>
    <lineage>
        <taxon>Eukaryota</taxon>
        <taxon>Fungi</taxon>
        <taxon>Dikarya</taxon>
        <taxon>Ascomycota</taxon>
        <taxon>Taphrinomycotina</taxon>
        <taxon>Taphrinomycotina incertae sedis</taxon>
        <taxon>Saitoella</taxon>
    </lineage>
</organism>
<dbReference type="InterPro" id="IPR029069">
    <property type="entry name" value="HotDog_dom_sf"/>
</dbReference>
<dbReference type="Proteomes" id="UP000033140">
    <property type="component" value="Unassembled WGS sequence"/>
</dbReference>
<dbReference type="Pfam" id="PF20789">
    <property type="entry name" value="4HBT_3C"/>
    <property type="match status" value="1"/>
</dbReference>
<reference evidence="3 4" key="2">
    <citation type="journal article" date="2014" name="J. Gen. Appl. Microbiol.">
        <title>The early diverging ascomycetous budding yeast Saitoella complicata has three histone deacetylases belonging to the Clr6, Hos2, and Rpd3 lineages.</title>
        <authorList>
            <person name="Nishida H."/>
            <person name="Matsumoto T."/>
            <person name="Kondo S."/>
            <person name="Hamamoto M."/>
            <person name="Yoshikawa H."/>
        </authorList>
    </citation>
    <scope>NUCLEOTIDE SEQUENCE [LARGE SCALE GENOMIC DNA]</scope>
    <source>
        <strain evidence="3 4">NRRL Y-17804</strain>
    </source>
</reference>
<dbReference type="STRING" id="698492.A0A0E9NQY3"/>
<evidence type="ECO:0000313" key="3">
    <source>
        <dbReference type="EMBL" id="GAO52287.1"/>
    </source>
</evidence>
<dbReference type="PANTHER" id="PTHR38110">
    <property type="entry name" value="CHROMOSOME 23, WHOLE GENOME SHOTGUN SEQUENCE"/>
    <property type="match status" value="1"/>
</dbReference>
<evidence type="ECO:0008006" key="5">
    <source>
        <dbReference type="Google" id="ProtNLM"/>
    </source>
</evidence>
<dbReference type="InterPro" id="IPR042171">
    <property type="entry name" value="Acyl-CoA_hotdog"/>
</dbReference>
<name>A0A0E9NQY3_SAICN</name>
<dbReference type="Pfam" id="PF13622">
    <property type="entry name" value="4HBT_3"/>
    <property type="match status" value="1"/>
</dbReference>
<dbReference type="EMBL" id="BACD03000064">
    <property type="protein sequence ID" value="GAO52287.1"/>
    <property type="molecule type" value="Genomic_DNA"/>
</dbReference>
<dbReference type="PANTHER" id="PTHR38110:SF1">
    <property type="entry name" value="THIOESTERASE DOMAIN-CONTAINING PROTEIN"/>
    <property type="match status" value="1"/>
</dbReference>
<dbReference type="Gene3D" id="2.40.160.210">
    <property type="entry name" value="Acyl-CoA thioesterase, double hotdog domain"/>
    <property type="match status" value="1"/>
</dbReference>
<comment type="caution">
    <text evidence="3">The sequence shown here is derived from an EMBL/GenBank/DDBJ whole genome shotgun (WGS) entry which is preliminary data.</text>
</comment>
<gene>
    <name evidence="3" type="ORF">G7K_6367-t1</name>
</gene>
<dbReference type="InterPro" id="IPR052389">
    <property type="entry name" value="Sec_Metab_Biosynth-Assoc"/>
</dbReference>
<dbReference type="InterPro" id="IPR049450">
    <property type="entry name" value="ACOT8-like_C"/>
</dbReference>